<dbReference type="SUPFAM" id="SSF52058">
    <property type="entry name" value="L domain-like"/>
    <property type="match status" value="1"/>
</dbReference>
<dbReference type="AlphaFoldDB" id="A0A1B1SCL7"/>
<dbReference type="KEGG" id="pary:A4V02_13025"/>
<dbReference type="RefSeq" id="WP_068961830.1">
    <property type="nucleotide sequence ID" value="NZ_CAJTAP010000020.1"/>
</dbReference>
<dbReference type="PANTHER" id="PTHR45661">
    <property type="entry name" value="SURFACE ANTIGEN"/>
    <property type="match status" value="1"/>
</dbReference>
<dbReference type="Pfam" id="PF13306">
    <property type="entry name" value="LRR_5"/>
    <property type="match status" value="1"/>
</dbReference>
<dbReference type="Proteomes" id="UP000186351">
    <property type="component" value="Chromosome"/>
</dbReference>
<dbReference type="InterPro" id="IPR053139">
    <property type="entry name" value="Surface_bspA-like"/>
</dbReference>
<dbReference type="InterPro" id="IPR032675">
    <property type="entry name" value="LRR_dom_sf"/>
</dbReference>
<feature type="chain" id="PRO_5008529464" description="Leucine-rich repeat domain-containing protein" evidence="1">
    <location>
        <begin position="20"/>
        <end position="701"/>
    </location>
</feature>
<keyword evidence="3" id="KW-1185">Reference proteome</keyword>
<accession>A0A1B1SCL7</accession>
<dbReference type="GeneID" id="65537798"/>
<organism evidence="2 3">
    <name type="scientific">Muribaculum intestinale</name>
    <dbReference type="NCBI Taxonomy" id="1796646"/>
    <lineage>
        <taxon>Bacteria</taxon>
        <taxon>Pseudomonadati</taxon>
        <taxon>Bacteroidota</taxon>
        <taxon>Bacteroidia</taxon>
        <taxon>Bacteroidales</taxon>
        <taxon>Muribaculaceae</taxon>
        <taxon>Muribaculum</taxon>
    </lineage>
</organism>
<dbReference type="InterPro" id="IPR026906">
    <property type="entry name" value="LRR_5"/>
</dbReference>
<evidence type="ECO:0000313" key="2">
    <source>
        <dbReference type="EMBL" id="ANU64553.1"/>
    </source>
</evidence>
<dbReference type="OrthoDB" id="1058315at2"/>
<proteinExistence type="predicted"/>
<reference evidence="3" key="1">
    <citation type="submission" date="2016-04" db="EMBL/GenBank/DDBJ databases">
        <title>Complete Genome Sequences of Twelve Strains of a Stable Defined Moderately Diverse Mouse Microbiota 2 (sDMDMm2).</title>
        <authorList>
            <person name="Uchimura Y."/>
            <person name="Wyss M."/>
            <person name="Brugiroux S."/>
            <person name="Limenitakis J.P."/>
            <person name="Stecher B."/>
            <person name="McCoy K.D."/>
            <person name="Macpherson A.J."/>
        </authorList>
    </citation>
    <scope>NUCLEOTIDE SEQUENCE [LARGE SCALE GENOMIC DNA]</scope>
    <source>
        <strain evidence="3">YL27</strain>
    </source>
</reference>
<sequence length="701" mass="74138">MKKFYSLSLAALCTVCSMAAPQTVTTLSMPEHHQELKSAKVEYSESVRKVSRAADDASTTAPESIVGMRFVTTYNDTEDNYNGFFTVSEGTDGGIVLNNFAEGYSVNATYDASTGKISIPTGVVIGTHSTYGDITLYALIPDANQYSSQDITGTVSGDKITFDNGVYGKVDAGGLVIMSGIEATKANANITYSLSTNDGESVAFEMPLLISKPTETSLKIVGLSGFLYGAYYEVPVSLNSAANSATIAAGTPVDCYYYYNRVYSLYGRNPVGMADDLTISVVTSEATSLLKADAILYCYVNGTNLSGYTLSDIKIDVDFNVFTGEATGEGDDNEDTDTPSISGINYQLDRDNNTAAVTGCIATVTSLDIPASITVGGKNYAVTSVAEKAFMNNKVVTSISIPSSITTIGTDAFRNMSGIKTVYIADLAAWCAVEIANGNANPIYNAFPTSTSKWGKVYFNGKETTALEIPEGVTSIGRSFYGFKGLTSVTLPASLEVLGDQAFANCTGLTDIEIPANVTSMGSSFFSCSGLQNVTLKGGVDSFANMTFYGCKALESINLPEGVKYIGKMVFSGCSALKSVSLPSTVTQIDMMAFDSCSGMTEIRSAATIPPAASAMAFDGIPTDIPVYVPAGSINDYKAAAEWKSFTNYQPLGNTSAIETIEAADNTEAVYYNLNGVRVDNPTSGLYIKRQGNKAVKVLVK</sequence>
<keyword evidence="1" id="KW-0732">Signal</keyword>
<dbReference type="Gene3D" id="3.40.50.12480">
    <property type="match status" value="1"/>
</dbReference>
<dbReference type="PANTHER" id="PTHR45661:SF3">
    <property type="entry name" value="IG-LIKE DOMAIN-CONTAINING PROTEIN"/>
    <property type="match status" value="1"/>
</dbReference>
<evidence type="ECO:0000256" key="1">
    <source>
        <dbReference type="SAM" id="SignalP"/>
    </source>
</evidence>
<feature type="signal peptide" evidence="1">
    <location>
        <begin position="1"/>
        <end position="19"/>
    </location>
</feature>
<dbReference type="EMBL" id="CP015402">
    <property type="protein sequence ID" value="ANU64553.1"/>
    <property type="molecule type" value="Genomic_DNA"/>
</dbReference>
<dbReference type="STRING" id="1796646.A4V02_13025"/>
<accession>A0A1Z2XFY8</accession>
<dbReference type="Gene3D" id="3.80.10.10">
    <property type="entry name" value="Ribonuclease Inhibitor"/>
    <property type="match status" value="1"/>
</dbReference>
<gene>
    <name evidence="2" type="ORF">A4V02_13025</name>
</gene>
<evidence type="ECO:0000313" key="3">
    <source>
        <dbReference type="Proteomes" id="UP000186351"/>
    </source>
</evidence>
<name>A0A1B1SCL7_9BACT</name>
<protein>
    <recommendedName>
        <fullName evidence="4">Leucine-rich repeat domain-containing protein</fullName>
    </recommendedName>
</protein>
<evidence type="ECO:0008006" key="4">
    <source>
        <dbReference type="Google" id="ProtNLM"/>
    </source>
</evidence>